<organism evidence="1">
    <name type="scientific">uncultured Gemmatimonadota bacterium</name>
    <dbReference type="NCBI Taxonomy" id="203437"/>
    <lineage>
        <taxon>Bacteria</taxon>
        <taxon>Pseudomonadati</taxon>
        <taxon>Gemmatimonadota</taxon>
        <taxon>environmental samples</taxon>
    </lineage>
</organism>
<proteinExistence type="predicted"/>
<dbReference type="EMBL" id="CADCTV010000412">
    <property type="protein sequence ID" value="CAA9326795.1"/>
    <property type="molecule type" value="Genomic_DNA"/>
</dbReference>
<reference evidence="1" key="1">
    <citation type="submission" date="2020-02" db="EMBL/GenBank/DDBJ databases">
        <authorList>
            <person name="Meier V. D."/>
        </authorList>
    </citation>
    <scope>NUCLEOTIDE SEQUENCE</scope>
    <source>
        <strain evidence="1">AVDCRST_MAG89</strain>
    </source>
</reference>
<protein>
    <submittedName>
        <fullName evidence="1">Uncharacterized protein</fullName>
    </submittedName>
</protein>
<dbReference type="AlphaFoldDB" id="A0A6J4LA63"/>
<sequence length="120" mass="12625">MNFEDNFRDLAPLDPSRDTELWESMVGKIAAAAQPELARRASMPAPGMLLLLQDWIRPAISTAALIAAVAGAILIAQPSSTSSAPGMADALGYPETVATWIEGGQAPSVEELVFALEGDM</sequence>
<name>A0A6J4LA63_9BACT</name>
<accession>A0A6J4LA63</accession>
<evidence type="ECO:0000313" key="1">
    <source>
        <dbReference type="EMBL" id="CAA9326795.1"/>
    </source>
</evidence>
<gene>
    <name evidence="1" type="ORF">AVDCRST_MAG89-1934</name>
</gene>